<name>A0A6H5J4K9_9HYME</name>
<evidence type="ECO:0000313" key="2">
    <source>
        <dbReference type="Proteomes" id="UP000479190"/>
    </source>
</evidence>
<gene>
    <name evidence="1" type="ORF">TBRA_LOCUS16013</name>
</gene>
<dbReference type="EMBL" id="CADCXV010001450">
    <property type="protein sequence ID" value="CAB0044425.1"/>
    <property type="molecule type" value="Genomic_DNA"/>
</dbReference>
<accession>A0A6H5J4K9</accession>
<organism evidence="1 2">
    <name type="scientific">Trichogramma brassicae</name>
    <dbReference type="NCBI Taxonomy" id="86971"/>
    <lineage>
        <taxon>Eukaryota</taxon>
        <taxon>Metazoa</taxon>
        <taxon>Ecdysozoa</taxon>
        <taxon>Arthropoda</taxon>
        <taxon>Hexapoda</taxon>
        <taxon>Insecta</taxon>
        <taxon>Pterygota</taxon>
        <taxon>Neoptera</taxon>
        <taxon>Endopterygota</taxon>
        <taxon>Hymenoptera</taxon>
        <taxon>Apocrita</taxon>
        <taxon>Proctotrupomorpha</taxon>
        <taxon>Chalcidoidea</taxon>
        <taxon>Trichogrammatidae</taxon>
        <taxon>Trichogramma</taxon>
    </lineage>
</organism>
<feature type="non-terminal residue" evidence="1">
    <location>
        <position position="71"/>
    </location>
</feature>
<evidence type="ECO:0000313" key="1">
    <source>
        <dbReference type="EMBL" id="CAB0044425.1"/>
    </source>
</evidence>
<dbReference type="AlphaFoldDB" id="A0A6H5J4K9"/>
<protein>
    <submittedName>
        <fullName evidence="1">Uncharacterized protein</fullName>
    </submittedName>
</protein>
<reference evidence="1 2" key="1">
    <citation type="submission" date="2020-02" db="EMBL/GenBank/DDBJ databases">
        <authorList>
            <person name="Ferguson B K."/>
        </authorList>
    </citation>
    <scope>NUCLEOTIDE SEQUENCE [LARGE SCALE GENOMIC DNA]</scope>
</reference>
<proteinExistence type="predicted"/>
<dbReference type="Proteomes" id="UP000479190">
    <property type="component" value="Unassembled WGS sequence"/>
</dbReference>
<sequence length="71" mass="7654">MSTEVPARYGHSRLSAITMRLRRSSKEEAAPVVSKITRSAVTTTVSYCAVLVIYFTPVQIPSVANSPAIVS</sequence>
<keyword evidence="2" id="KW-1185">Reference proteome</keyword>